<dbReference type="PANTHER" id="PTHR12126:SF11">
    <property type="entry name" value="NADH DEHYDROGENASE [UBIQUINONE] 1 ALPHA SUBCOMPLEX SUBUNIT 9, MITOCHONDRIAL"/>
    <property type="match status" value="1"/>
</dbReference>
<evidence type="ECO:0000313" key="2">
    <source>
        <dbReference type="EMBL" id="WOB11083.1"/>
    </source>
</evidence>
<organism evidence="2 3">
    <name type="scientific">Piscinibacter gummiphilus</name>
    <dbReference type="NCBI Taxonomy" id="946333"/>
    <lineage>
        <taxon>Bacteria</taxon>
        <taxon>Pseudomonadati</taxon>
        <taxon>Pseudomonadota</taxon>
        <taxon>Betaproteobacteria</taxon>
        <taxon>Burkholderiales</taxon>
        <taxon>Sphaerotilaceae</taxon>
        <taxon>Piscinibacter</taxon>
    </lineage>
</organism>
<dbReference type="CDD" id="cd05271">
    <property type="entry name" value="NDUFA9_like_SDR_a"/>
    <property type="match status" value="1"/>
</dbReference>
<keyword evidence="3" id="KW-1185">Reference proteome</keyword>
<feature type="domain" description="NAD-dependent epimerase/dehydratase" evidence="1">
    <location>
        <begin position="1"/>
        <end position="202"/>
    </location>
</feature>
<gene>
    <name evidence="2" type="ORF">RXV79_23255</name>
</gene>
<dbReference type="InterPro" id="IPR036291">
    <property type="entry name" value="NAD(P)-bd_dom_sf"/>
</dbReference>
<sequence length="315" mass="33961">MLVLGGSGFVGRTLCEQLIHDGDGAARITVPSRRPAHAKALGMLPGLELLPAKSFDEPELVRLLRGKYAVVNLIATLHGSEAAFRQVHVELPRRLARACAIAGVRRVVHVSSLGAATDAPSRYQRSKAEGEAVLRAATNLDLTVLRPSVIFGADDRFLNLFARLQALFPLMPLACADARFQPVWVNDVAQAIVRVLHSPQTIGATYEAVGPKTYSLKELVQRAGAWAGHPRPVLPLPAALGRLQAGLLELLPGEPLMSRDNLDSMAVPNVATGRLPTLEALGIRPTALEAVMPQVLSRRGEPARLDGWRREARRG</sequence>
<dbReference type="PANTHER" id="PTHR12126">
    <property type="entry name" value="NADH-UBIQUINONE OXIDOREDUCTASE 39 KDA SUBUNIT-RELATED"/>
    <property type="match status" value="1"/>
</dbReference>
<protein>
    <submittedName>
        <fullName evidence="2">Complex I NDUFA9 subunit family protein</fullName>
    </submittedName>
</protein>
<reference evidence="2 3" key="1">
    <citation type="submission" date="2023-10" db="EMBL/GenBank/DDBJ databases">
        <title>Bacteria for the degradation of biodegradable plastic PBAT(Polybutylene adipate terephthalate).</title>
        <authorList>
            <person name="Weon H.-Y."/>
            <person name="Yeon J."/>
        </authorList>
    </citation>
    <scope>NUCLEOTIDE SEQUENCE [LARGE SCALE GENOMIC DNA]</scope>
    <source>
        <strain evidence="2 3">SBD 7-3</strain>
    </source>
</reference>
<name>A0ABZ0D7R7_9BURK</name>
<proteinExistence type="predicted"/>
<evidence type="ECO:0000259" key="1">
    <source>
        <dbReference type="Pfam" id="PF01370"/>
    </source>
</evidence>
<dbReference type="EMBL" id="CP136336">
    <property type="protein sequence ID" value="WOB11083.1"/>
    <property type="molecule type" value="Genomic_DNA"/>
</dbReference>
<dbReference type="SUPFAM" id="SSF51735">
    <property type="entry name" value="NAD(P)-binding Rossmann-fold domains"/>
    <property type="match status" value="1"/>
</dbReference>
<accession>A0ABZ0D7R7</accession>
<dbReference type="InterPro" id="IPR051207">
    <property type="entry name" value="ComplexI_NDUFA9_subunit"/>
</dbReference>
<dbReference type="InterPro" id="IPR001509">
    <property type="entry name" value="Epimerase_deHydtase"/>
</dbReference>
<dbReference type="Pfam" id="PF01370">
    <property type="entry name" value="Epimerase"/>
    <property type="match status" value="1"/>
</dbReference>
<dbReference type="Gene3D" id="3.40.50.720">
    <property type="entry name" value="NAD(P)-binding Rossmann-like Domain"/>
    <property type="match status" value="1"/>
</dbReference>
<dbReference type="Proteomes" id="UP001303946">
    <property type="component" value="Chromosome"/>
</dbReference>
<evidence type="ECO:0000313" key="3">
    <source>
        <dbReference type="Proteomes" id="UP001303946"/>
    </source>
</evidence>